<organism evidence="1 2">
    <name type="scientific">Castor canadensis</name>
    <name type="common">American beaver</name>
    <dbReference type="NCBI Taxonomy" id="51338"/>
    <lineage>
        <taxon>Eukaryota</taxon>
        <taxon>Metazoa</taxon>
        <taxon>Chordata</taxon>
        <taxon>Craniata</taxon>
        <taxon>Vertebrata</taxon>
        <taxon>Euteleostomi</taxon>
        <taxon>Mammalia</taxon>
        <taxon>Eutheria</taxon>
        <taxon>Euarchontoglires</taxon>
        <taxon>Glires</taxon>
        <taxon>Rodentia</taxon>
        <taxon>Castorimorpha</taxon>
        <taxon>Castoridae</taxon>
        <taxon>Castor</taxon>
    </lineage>
</organism>
<proteinExistence type="predicted"/>
<accession>A0AC58LXH7</accession>
<evidence type="ECO:0000313" key="2">
    <source>
        <dbReference type="RefSeq" id="XP_073921857.1"/>
    </source>
</evidence>
<gene>
    <name evidence="2" type="primary">Stard9</name>
</gene>
<sequence length="4683" mass="513350">MANVKVAVRVRPLSKRETKEGGRIIVEVDDKVAKIRNLKVASRPDGFGDSREKVVAFGFDYCYWSVNPEDPQYASQDMVFQDLGTEVLSGAAKGYNICLFAYGQTGSGKTYTMLGTPASVGLTPRICEGLFIREEDCASLHSSCKIQVSFLEIYNERVRDLLKQSDKKKSYTLRVREHPEMGPYVQGLSHHVVTSYKQVIQLLEEGIANRMTAATHVHEASSRSHAIFTIHYTKVWCCLHSAILENNLPSETASKINLVDLAGSERADPSYCKDRIAEGANINKSLVTLGIVISTLAQNSQKFSSCQSLNNAASSGGDSRIPSSPGTSSGGALPRRQSYIPYRDSVLTWLLKDSLGGNSKTIMVATVSPAHTCYNETMSTLRYASNAKNIVNKPQVNEDANVKLIRELREEIERLKAMLLSFELRNFSSLNDGKDENLKELVLQNELKIDKLTKDWTQKWSDWRMVMEYYSVDINKRRAGVVIDSSLPHLLVLEDDVLSTGVVLYHLKEGKTKIGRIDSDQEQDIVLQGQWIERDHCTITSACGVVILQPTQGARCTVNGHEVTTSCRLTQGAVITLGKAQKFRFNHPAEAALLRQRRQIGEAVGSGGSLEWLDLARNVTASRQSLCPVVWKERRVLEEQCDKDLQPPRDGETSHRAQIQQQRCCVEDLRQQILRGQIRAEKELEFHQARICQQIKDNHQWLLREETWLARLQEQQQEDDRGEGKELEASVAPDAWLQTDLEPLPSRLVQSQKRVVQLQLLRRHALRAAERHIRQKKVLFQLERIIKKQRLLEAKRRLEQLRALCWLQDGSAPRTPCQVPSSNAAGPGPQHRSKWTSCSSSSLQRLCSKHLPQLHSVLLNSDPSTMLPPMPDLTHQVPEKTPSADPVYRPASYTLRTGHLCRNSLRLQSSGQGQLCPARGASTRKAACTPGTCHTVSNHESVDSQKMQTRGMQPCQVVSQGLVSMYQLVNKLKPRDGPRTLAPTTQTRRIMGLAAYGNTQTGWRKEWNLGIHKVAKRASCHSLCSHGPKQAARCGKAAFQAESKPPPSSRALKRHQKALAVRVRDIAKFSHGSSLKRQHSLGDPVAMTSLTDFSPVVVSAREKDNDLSDTGSNYSVDSLSHVYAEVPMEPPKSENLQGKWGLTELENSESDNSQISEDSLADKGYQSPKERVGGIYPINNQGHPRNRTTAPVRGFTTLSDSDPHAHRTFSLDSLVGAEEEVGEDQQEETFLGSADELPAEAFWRHPSSNLPVTDQEAKCRPGPIHHTTEARLNAILPVSSSSSFYLSPHSQPHCEHSELEAATCYSGQASSLQGLQLSQESPLLSTDSWFSCDSKINPSPPGITGSLCPSPDVQEVHSCGEERPGYRLNVEELKPPGAETVLPHCSKLPRASMEPPCYAKDVYTASASDTSKLSVCGVQRLLYPGAHGIFQGRGIPDLTQEGSSEVYHYSGIPSVLAASATSFTHVGSIHGRDWTALQQKYLLELSHPVLEVVGEPRPASPCLEEDSSSMAKAPGKERNTQLPVDPRVSSNVDFNNSPVHLSKIRHLRAEKNQDSSSTKFESASDFISTSEKEASYSGAYSADIESLASESTNVQIYAVENKVPDSVIEACEVKPEECFQGNRKPGLMTSSDECFLQNNACYKNVTIATKASQAPLGKNSAVQPGQSSHSSHYPLQEEKEDHQESSKEVVGRHTNVSFAYASGPELYLHSAPWNSLPSSLQPPPLETFYVTKSRDALTETALEIPACREIRVPSPPPREAWGFGHTFQVLEQAYLKSNLSDLSQSQKSKIASSQQVTAERPVDLGMRKAIGEPGECLGNIKEENHKSIYFFAQNSQFLPSASTNVGEFESQVGILNKKPGCLACTEGEMAAARSHCSVSLDSSGSGKSIFYICDSEAGGKEEQDQNAVLPQIQACNTERHLPSGARADFICKTNLGLEKDLTGKTADSLKSRSAYLRVSRPVIRAESPTHKWQRKNEAKLLGESLHPKVSPEEFKFPGTESACERLQSITCAQERNPSECKGAGGSQEMINSKKEPLEKKQKKRVNNADEMAKLMKSVMQLENGILEIESEQNKWLHASHTQGVSKEFVFQDQKDQERVGHILRTGSSGNHSSFKDQLSSPRQTDYVIFCDGETGKMEVHSPQVQKSTKSPLIAWECAQEGQSLRDHAHSAELDRPSSDTRDSLGNDSAHTSLHPRKMKTLARTLLLQSRPEGSSEKDGNLAKASANQKEQPWALGSLEEIETIKNFQESQATEHMSSISEQEDPAAQGRVEEMAMQRGGSLQEENNTALLTDWSSGQSQQNVGTFFSQEASSPLLNQTDSSSATSHQDLNSSLPSVSPRLPRNCLHAFDTIDISSVDCDPTVLKIRNSPLVSGVECQDESPQGRVGGGSSTVHTVWCESVMPMGSDVQSVIPKSIPVGTVDWITASTSPHDQGEDLRITSMGLNTPEGFDSEAEVAVQKEVSTHSLTRVSGQLEKKVSFLLEEDIDRGKEISQEEEEEAEDQQPTSSTCLALVSLPRVPDAETMLSQSSLHASMCLAILQEIRQATAQRKQLTDFVTEGTAYCETSLKPECFLGATGRPQWQMDQLEVSDRPRNEGGAQGSHEPSLSASRHLLVDERRPQATPVCADSFRPLPHPETDKGPWHPSQASSHTASDQDKRPYSGELRHLMEASEQFVGQSSSEVTEIKKETPRIPSSADTLTSDRPLSSPVVEGDRRTGLEKVVSALPSQTPCYDPEGVLFGQSQVATWGKTMEDMSPGSQYSSLRHQEFKNLDTMYGGGSGNFLVTAQGGKTTHFESQSVICVVHNSASLSRPKEDHVYCPEASTGLEDGRSSPKQHAILAGAPRKVDLEVPTWQHVKWKESIGSGLAEACRTSSKTPRPTPLPKQRPSSDPRGVMEEAPCQHPKEALDYLIFSGNTETSRPFGSSRREEDSRSLPCQQLCNYQPIATHPSTLLCYRDGELRNGTSKVDPPHYSPFIVPSRACEMDEIGESPSTERHLLLAHGLEHKGVHVELEPMSSSHTLEPPTGVAALSLAGGCSSPSTPGVRTSFLTHSAADRSLRSVRSPEKKVTEKASTELEAVLFPEVMISEPLRTSKDCSVGGQSAPASQTKPEPPATTKGPRSLNLREGSVESELVAETQHRYLENAIRHLSKKTQPSTESTGHSCSDSKARFLARLKRVCSPQPDNSWEEEEEEQQKDQTLGGDEAPAQGSNPPPSDEEDLDGCQMSGAREGEVAVTKSPGSQTFFSGFKDPAPVSLEQSEAPQPAAQRPGQPCSDREQPAPHQRCCLPVIAIFSGSKPSKSSPRPQFSVVSSSRSLKELNLSVEPPPSTDEDAQGPNRLWSPHLRDCSGKSVARTCLRSEDCNQKSSSNLDTSPADYRPLKPATPPYPTSPALSCMPTPDFMTSWISGTLEQAQQRKPEKLGVQVRPDHWCSQLDKGMLHIGSSDINPYVLPWSPAGSSCIGWKQYVFGSAVDVSWSQKHHGLIPSNVAQCSSMDHCLEGQNSAFHSHLSIYAKTRDLSNTRSSIENARSSNEAGEVWHSSFALREPHILTGPQGVDPTSGTDRRPHFQDPSDEASCTKSELPLAEGSSAGPVDEIVLLYPSEAGCRMEQARINTLEQGTQTLGTDVSAQPVSSVVSACDLAAWTSMHNLSLHLSQLLHSTSELLGTLSQPSVVQKEENTKSDTSDEAAQALRMDGATQTTVDEGSQTDLASALLPLHVPEIKPQEVNVILEVLGSGIEPLSLEKDHVPEALQKREAEESAQKMTLPPDLHEESTPCGLQSPPTPSSHLRVEKARLGQSIPSESPPASPDATLPPSSQPEQSSCMVVNNPSIPHSPGLFFDTSESTWDPGIQKKLGPLGALLVDRASSPILTLRAGTQESGPPLHAWIPSALPLEDHPKLDFSLDLALRAPKPPMDSYSQSIDVSCGSQKVESGGRGGVSPLERSAESLLLEASSPCTPLQSTRIQVSFSGESPQQLQPRTATRVQKRLPPPPLRHRSLRLADSFVPEVAASSEHGSLSSRGPSRWQGRLESGSESVASMVEPQTTLDLSSSWRGLQPLSPCSVSHLADTAGLRASTLGPPEAGQLEGLLCPSSPVCMAPEPQHHSLRDLPLHNKFSNWGGVHDGSPGGLGVSKDLNAGEQRQRPPQPPNNLDPEWSRREQIPLHVGVQKPSLSIELTEAKLHRGFGEADALLQVLQTGMGEALAPDEPEPVTFTWKELYSRQKKTIETLRRERAEQFQNIRRTRSLSPQKQQSFLFNRDLPNRELDLPSRRREYLQQLRKDVVETTRSPESPLRSVHASSDIDLMLRDYQRAREETKVEIARARERLRERTEQEKLRIRQQITTQLLREEEKLHSLVNSSSLCSSSNGSLSSGVTSGYNSSPALSGQLPSPEGVGDSNSSDPRDTWIGDGRSRSAVRNSHLYVAGTVWRSSAYSYRASLGSCCSPSSLSSLGTCFSSSYQDLAKHIVDTTMADVMAACSENLHNLFTRQPAAGWNYQGEEQEVQLYYKEFSSTRHGFLGAGVVSQPLSHVWAAVSDPTLWPLYHKPIQTARLHQRVTNSISLVYLVCDTTLCAMKQPRDFCCVCVEAKEVPTVLVGQLSVMAAQSVYDTSMPRPSRNMVRGEILPSAWILQPVTIEGKEITRVIFLAQVELGAPGFPPHLLSSFVKQQPLVVAKLASFLGS</sequence>
<keyword evidence="1" id="KW-1185">Reference proteome</keyword>
<protein>
    <submittedName>
        <fullName evidence="2">StAR-related lipid transfer protein 9 isoform X1</fullName>
    </submittedName>
</protein>
<dbReference type="RefSeq" id="XP_073921857.1">
    <property type="nucleotide sequence ID" value="XM_074065756.1"/>
</dbReference>
<reference evidence="2" key="1">
    <citation type="submission" date="2025-08" db="UniProtKB">
        <authorList>
            <consortium name="RefSeq"/>
        </authorList>
    </citation>
    <scope>IDENTIFICATION</scope>
</reference>
<name>A0AC58LXH7_CASCN</name>
<evidence type="ECO:0000313" key="1">
    <source>
        <dbReference type="Proteomes" id="UP001732720"/>
    </source>
</evidence>
<dbReference type="Proteomes" id="UP001732720">
    <property type="component" value="Chromosome 2"/>
</dbReference>